<gene>
    <name evidence="1" type="ORF">FNJ87_13325</name>
</gene>
<evidence type="ECO:0000313" key="1">
    <source>
        <dbReference type="EMBL" id="MBF4985269.1"/>
    </source>
</evidence>
<sequence length="101" mass="11046">MIDRIPCIKCHTLIAVDTERYIKGEKFACGNCDNVLGIDVSTDLDTAQLQKLKLFSKNNRSNSTMIPCPDCGSIIQFNTKDLSKGKSMSCPACKANVSLQS</sequence>
<reference evidence="1 2" key="1">
    <citation type="submission" date="2020-11" db="EMBL/GenBank/DDBJ databases">
        <title>P. mediterranea TC4 genome.</title>
        <authorList>
            <person name="Molmeret M."/>
        </authorList>
    </citation>
    <scope>NUCLEOTIDE SEQUENCE [LARGE SCALE GENOMIC DNA]</scope>
    <source>
        <strain evidence="1 2">TC4</strain>
    </source>
</reference>
<keyword evidence="2" id="KW-1185">Reference proteome</keyword>
<dbReference type="EMBL" id="JADKYU010000693">
    <property type="protein sequence ID" value="MBF4985269.1"/>
    <property type="molecule type" value="Genomic_DNA"/>
</dbReference>
<name>A0ABS0A8R4_9FLAO</name>
<organism evidence="1 2">
    <name type="scientific">Nonlabens mediterrranea</name>
    <dbReference type="NCBI Taxonomy" id="1419947"/>
    <lineage>
        <taxon>Bacteria</taxon>
        <taxon>Pseudomonadati</taxon>
        <taxon>Bacteroidota</taxon>
        <taxon>Flavobacteriia</taxon>
        <taxon>Flavobacteriales</taxon>
        <taxon>Flavobacteriaceae</taxon>
        <taxon>Nonlabens</taxon>
    </lineage>
</organism>
<dbReference type="Proteomes" id="UP001194729">
    <property type="component" value="Unassembled WGS sequence"/>
</dbReference>
<accession>A0ABS0A8R4</accession>
<proteinExistence type="predicted"/>
<protein>
    <submittedName>
        <fullName evidence="1">Uncharacterized protein</fullName>
    </submittedName>
</protein>
<evidence type="ECO:0000313" key="2">
    <source>
        <dbReference type="Proteomes" id="UP001194729"/>
    </source>
</evidence>
<comment type="caution">
    <text evidence="1">The sequence shown here is derived from an EMBL/GenBank/DDBJ whole genome shotgun (WGS) entry which is preliminary data.</text>
</comment>